<comment type="caution">
    <text evidence="2">The sequence shown here is derived from an EMBL/GenBank/DDBJ whole genome shotgun (WGS) entry which is preliminary data.</text>
</comment>
<proteinExistence type="predicted"/>
<organism evidence="2 3">
    <name type="scientific">Pelomonas dachongensis</name>
    <dbReference type="NCBI Taxonomy" id="3299029"/>
    <lineage>
        <taxon>Bacteria</taxon>
        <taxon>Pseudomonadati</taxon>
        <taxon>Pseudomonadota</taxon>
        <taxon>Betaproteobacteria</taxon>
        <taxon>Burkholderiales</taxon>
        <taxon>Sphaerotilaceae</taxon>
        <taxon>Roseateles</taxon>
    </lineage>
</organism>
<keyword evidence="3" id="KW-1185">Reference proteome</keyword>
<reference evidence="2 3" key="1">
    <citation type="submission" date="2024-09" db="EMBL/GenBank/DDBJ databases">
        <title>Novel species of the genus Pelomonas and Roseateles isolated from streams.</title>
        <authorList>
            <person name="Lu H."/>
        </authorList>
    </citation>
    <scope>NUCLEOTIDE SEQUENCE [LARGE SCALE GENOMIC DNA]</scope>
    <source>
        <strain evidence="2 3">DC23W</strain>
    </source>
</reference>
<feature type="coiled-coil region" evidence="1">
    <location>
        <begin position="110"/>
        <end position="137"/>
    </location>
</feature>
<evidence type="ECO:0000256" key="1">
    <source>
        <dbReference type="SAM" id="Coils"/>
    </source>
</evidence>
<dbReference type="RefSeq" id="WP_394469775.1">
    <property type="nucleotide sequence ID" value="NZ_JBIGHY010000002.1"/>
</dbReference>
<name>A0ABW7EJP9_9BURK</name>
<sequence length="325" mass="35987">MGKLRTSILNLQKLLVENPATLAKAEQALEKEIHNINHIGTTADEGWDLLFMQLSSKFKGEGTTLDANKDKTLKDVFDPSMASTIKGIETFRQDLYKACEKFSAIYDVSIGKIKTDLATAEQEAKNLRAIALKKKSKWLASKKYKDKIKGYLDVIDSVDKIIASQKSGAASIMVQDRAWVDKNFPKIQLSMKVSAVKDRASMSTTGKVKTYLADLGKVTTRVRTFRDEYKSMDGQMAIIKKWADEADELEEVEGEEAPPPKQVDSSKAAKLLGIKDVAKLKKALQAKVDGDEKTALKLLTELAKEEQLKDKADAMIKTLAKAGLL</sequence>
<dbReference type="Proteomes" id="UP001606300">
    <property type="component" value="Unassembled WGS sequence"/>
</dbReference>
<evidence type="ECO:0000313" key="3">
    <source>
        <dbReference type="Proteomes" id="UP001606300"/>
    </source>
</evidence>
<accession>A0ABW7EJP9</accession>
<gene>
    <name evidence="2" type="ORF">ACG02S_07270</name>
</gene>
<keyword evidence="1" id="KW-0175">Coiled coil</keyword>
<protein>
    <submittedName>
        <fullName evidence="2">Uncharacterized protein</fullName>
    </submittedName>
</protein>
<evidence type="ECO:0000313" key="2">
    <source>
        <dbReference type="EMBL" id="MFG6413697.1"/>
    </source>
</evidence>
<dbReference type="EMBL" id="JBIGHY010000002">
    <property type="protein sequence ID" value="MFG6413697.1"/>
    <property type="molecule type" value="Genomic_DNA"/>
</dbReference>